<dbReference type="PANTHER" id="PTHR34219">
    <property type="entry name" value="IRON-REGULATED INNER MEMBRANE PROTEIN-RELATED"/>
    <property type="match status" value="1"/>
</dbReference>
<keyword evidence="1" id="KW-0472">Membrane</keyword>
<comment type="caution">
    <text evidence="2">The sequence shown here is derived from an EMBL/GenBank/DDBJ whole genome shotgun (WGS) entry which is preliminary data.</text>
</comment>
<dbReference type="Proteomes" id="UP000029999">
    <property type="component" value="Unassembled WGS sequence"/>
</dbReference>
<feature type="transmembrane region" description="Helical" evidence="1">
    <location>
        <begin position="161"/>
        <end position="181"/>
    </location>
</feature>
<protein>
    <submittedName>
        <fullName evidence="2">Iron-uptake factor PiuB</fullName>
    </submittedName>
</protein>
<evidence type="ECO:0000313" key="2">
    <source>
        <dbReference type="EMBL" id="KGM05974.1"/>
    </source>
</evidence>
<reference evidence="2 3" key="1">
    <citation type="submission" date="2014-09" db="EMBL/GenBank/DDBJ databases">
        <authorList>
            <person name="Grob C."/>
            <person name="Taubert M."/>
            <person name="Howat A.M."/>
            <person name="Burns O.J."/>
            <person name="Dixon J.L."/>
            <person name="Chen Y."/>
            <person name="Murrell J.C."/>
        </authorList>
    </citation>
    <scope>NUCLEOTIDE SEQUENCE [LARGE SCALE GENOMIC DNA]</scope>
    <source>
        <strain evidence="2">L4</strain>
    </source>
</reference>
<feature type="transmembrane region" description="Helical" evidence="1">
    <location>
        <begin position="204"/>
        <end position="226"/>
    </location>
</feature>
<keyword evidence="1" id="KW-0812">Transmembrane</keyword>
<keyword evidence="1" id="KW-1133">Transmembrane helix</keyword>
<feature type="transmembrane region" description="Helical" evidence="1">
    <location>
        <begin position="422"/>
        <end position="451"/>
    </location>
</feature>
<accession>A0A0A0BFS0</accession>
<name>A0A0A0BFS0_9GAMM</name>
<organism evidence="2 3">
    <name type="scientific">Methylophaga thiooxydans</name>
    <dbReference type="NCBI Taxonomy" id="392484"/>
    <lineage>
        <taxon>Bacteria</taxon>
        <taxon>Pseudomonadati</taxon>
        <taxon>Pseudomonadota</taxon>
        <taxon>Gammaproteobacteria</taxon>
        <taxon>Thiotrichales</taxon>
        <taxon>Piscirickettsiaceae</taxon>
        <taxon>Methylophaga</taxon>
    </lineage>
</organism>
<proteinExistence type="predicted"/>
<dbReference type="InterPro" id="IPR005625">
    <property type="entry name" value="PepSY-ass_TM"/>
</dbReference>
<dbReference type="STRING" id="392484.LP43_2289"/>
<dbReference type="PANTHER" id="PTHR34219:SF1">
    <property type="entry name" value="PEPSY DOMAIN-CONTAINING PROTEIN"/>
    <property type="match status" value="1"/>
</dbReference>
<gene>
    <name evidence="2" type="ORF">LP43_2289</name>
</gene>
<dbReference type="AlphaFoldDB" id="A0A0A0BFS0"/>
<dbReference type="EMBL" id="JRQD01000006">
    <property type="protein sequence ID" value="KGM05974.1"/>
    <property type="molecule type" value="Genomic_DNA"/>
</dbReference>
<feature type="transmembrane region" description="Helical" evidence="1">
    <location>
        <begin position="22"/>
        <end position="46"/>
    </location>
</feature>
<sequence length="463" mass="50462">MTIAKNTATSKENAFSLALWRWHFYAGLLVIPFLLALAGSGLLMLLSKPIDSMLMSDMTQVSPEGTTLPASKQLSIVQKQFPQSHVKLYIPPSDATHSAQFSLVSHHGGGHSGGHGAPSTTAYLNPYNGELLGEHDSSTTLYASIKTFHGKLYLGDLGDSLIEIAAGLAILMVLTGIYLALQRHGWRDMLPGTSLMNRTDWRRLHSFIGLIMAIPLLFLLLSGLSWTNIWGGKLTQAWSSVPSTTFVAPEAKETHESMNHEGMEHVPWALEQTPMPQSGMTSDMHGEITLDQVLHIANEQGFDNFRVHLPANANSVWTISATTMAGDVTNPNQERTLHLDRHTGAVLADLRFADYPLMGKAMTAGIPLHQGDLGLWNLLLNLIICAFTVSMIVGGLMMWLKRRPKKTPALAPPPAHPSANKAVVVLMLIVALCFPLSAVAIAAIISIDLLLISRVEKLRVIFK</sequence>
<evidence type="ECO:0000313" key="3">
    <source>
        <dbReference type="Proteomes" id="UP000029999"/>
    </source>
</evidence>
<feature type="transmembrane region" description="Helical" evidence="1">
    <location>
        <begin position="378"/>
        <end position="400"/>
    </location>
</feature>
<evidence type="ECO:0000256" key="1">
    <source>
        <dbReference type="SAM" id="Phobius"/>
    </source>
</evidence>
<dbReference type="RefSeq" id="WP_036315426.1">
    <property type="nucleotide sequence ID" value="NZ_JRQD01000006.1"/>
</dbReference>
<dbReference type="Pfam" id="PF03929">
    <property type="entry name" value="PepSY_TM"/>
    <property type="match status" value="1"/>
</dbReference>